<dbReference type="Proteomes" id="UP000256869">
    <property type="component" value="Unassembled WGS sequence"/>
</dbReference>
<accession>A0A3D9I1S5</accession>
<protein>
    <submittedName>
        <fullName evidence="1">Uncharacterized protein</fullName>
    </submittedName>
</protein>
<dbReference type="AlphaFoldDB" id="A0A3D9I1S5"/>
<proteinExistence type="predicted"/>
<dbReference type="OrthoDB" id="158442at2"/>
<name>A0A3D9I1S5_9BACL</name>
<comment type="caution">
    <text evidence="1">The sequence shown here is derived from an EMBL/GenBank/DDBJ whole genome shotgun (WGS) entry which is preliminary data.</text>
</comment>
<gene>
    <name evidence="1" type="ORF">DFP95_11793</name>
</gene>
<reference evidence="1 2" key="1">
    <citation type="submission" date="2018-07" db="EMBL/GenBank/DDBJ databases">
        <title>Genomic Encyclopedia of Type Strains, Phase III (KMG-III): the genomes of soil and plant-associated and newly described type strains.</title>
        <authorList>
            <person name="Whitman W."/>
        </authorList>
    </citation>
    <scope>NUCLEOTIDE SEQUENCE [LARGE SCALE GENOMIC DNA]</scope>
    <source>
        <strain evidence="1 2">CECT 8236</strain>
    </source>
</reference>
<keyword evidence="2" id="KW-1185">Reference proteome</keyword>
<dbReference type="RefSeq" id="WP_115994829.1">
    <property type="nucleotide sequence ID" value="NZ_QRDY01000017.1"/>
</dbReference>
<evidence type="ECO:0000313" key="2">
    <source>
        <dbReference type="Proteomes" id="UP000256869"/>
    </source>
</evidence>
<sequence length="175" mass="19779">MISSNKIKLFVILNVMLFLIVGCNIGKKESVANKFSIYLVKDLSAAEAMSKKLNDLPLETIPVLNDKEMKSYNWTNHEFMMKEGISLEERLEGKISSNGKPFVVVAGNERIYLGSFWATYSSQSYRVDIPIISSLWLKRSGIDTYKINYGKNPVPRIDTKIFEAFKGLGKLANVD</sequence>
<dbReference type="PROSITE" id="PS51257">
    <property type="entry name" value="PROKAR_LIPOPROTEIN"/>
    <property type="match status" value="1"/>
</dbReference>
<dbReference type="EMBL" id="QRDY01000017">
    <property type="protein sequence ID" value="RED55559.1"/>
    <property type="molecule type" value="Genomic_DNA"/>
</dbReference>
<evidence type="ECO:0000313" key="1">
    <source>
        <dbReference type="EMBL" id="RED55559.1"/>
    </source>
</evidence>
<organism evidence="1 2">
    <name type="scientific">Cohnella lupini</name>
    <dbReference type="NCBI Taxonomy" id="1294267"/>
    <lineage>
        <taxon>Bacteria</taxon>
        <taxon>Bacillati</taxon>
        <taxon>Bacillota</taxon>
        <taxon>Bacilli</taxon>
        <taxon>Bacillales</taxon>
        <taxon>Paenibacillaceae</taxon>
        <taxon>Cohnella</taxon>
    </lineage>
</organism>